<sequence length="184" mass="20698">MKLGNILLLLILISCNPTVHMKQNENIGAAKLNFYTSHRQFYIIDKNPTGSTSTDDFWSDAASIRRLAVESGILGVGTECYGPVKGEIEFLNHSQKAEDFAKYDHVVEGDLQVNSGVLQIIDCPTGAVEFEKIVNPGNYRVRIYSMNLDSVNGEDEGDDYYRIEVWQGEPEGVKLYKEYKNQIP</sequence>
<name>A0A2T5Y7K3_9BACT</name>
<evidence type="ECO:0008006" key="3">
    <source>
        <dbReference type="Google" id="ProtNLM"/>
    </source>
</evidence>
<accession>A0A2T5Y7K3</accession>
<comment type="caution">
    <text evidence="1">The sequence shown here is derived from an EMBL/GenBank/DDBJ whole genome shotgun (WGS) entry which is preliminary data.</text>
</comment>
<dbReference type="EMBL" id="QBKI01000014">
    <property type="protein sequence ID" value="PTX12283.1"/>
    <property type="molecule type" value="Genomic_DNA"/>
</dbReference>
<dbReference type="Proteomes" id="UP000244225">
    <property type="component" value="Unassembled WGS sequence"/>
</dbReference>
<dbReference type="PROSITE" id="PS51257">
    <property type="entry name" value="PROKAR_LIPOPROTEIN"/>
    <property type="match status" value="1"/>
</dbReference>
<organism evidence="1 2">
    <name type="scientific">Pontibacter mucosus</name>
    <dbReference type="NCBI Taxonomy" id="1649266"/>
    <lineage>
        <taxon>Bacteria</taxon>
        <taxon>Pseudomonadati</taxon>
        <taxon>Bacteroidota</taxon>
        <taxon>Cytophagia</taxon>
        <taxon>Cytophagales</taxon>
        <taxon>Hymenobacteraceae</taxon>
        <taxon>Pontibacter</taxon>
    </lineage>
</organism>
<protein>
    <recommendedName>
        <fullName evidence="3">Lipoprotein</fullName>
    </recommendedName>
</protein>
<proteinExistence type="predicted"/>
<keyword evidence="2" id="KW-1185">Reference proteome</keyword>
<reference evidence="1 2" key="1">
    <citation type="submission" date="2018-04" db="EMBL/GenBank/DDBJ databases">
        <title>Genomic Encyclopedia of Archaeal and Bacterial Type Strains, Phase II (KMG-II): from individual species to whole genera.</title>
        <authorList>
            <person name="Goeker M."/>
        </authorList>
    </citation>
    <scope>NUCLEOTIDE SEQUENCE [LARGE SCALE GENOMIC DNA]</scope>
    <source>
        <strain evidence="1 2">DSM 100162</strain>
    </source>
</reference>
<evidence type="ECO:0000313" key="1">
    <source>
        <dbReference type="EMBL" id="PTX12283.1"/>
    </source>
</evidence>
<gene>
    <name evidence="1" type="ORF">C8N40_11481</name>
</gene>
<evidence type="ECO:0000313" key="2">
    <source>
        <dbReference type="Proteomes" id="UP000244225"/>
    </source>
</evidence>
<dbReference type="AlphaFoldDB" id="A0A2T5Y7K3"/>